<dbReference type="Proteomes" id="UP000830970">
    <property type="component" value="Segment"/>
</dbReference>
<sequence>MASYYATMLTRDLKGELSDACGSFGNIAIDGRLTLQNAISVARESLSKESGYEGFKIELLSRPWAYRNPLVTK</sequence>
<name>A0AAE8YCW0_9CAUD</name>
<dbReference type="EMBL" id="OK148439">
    <property type="protein sequence ID" value="UEN68376.1"/>
    <property type="molecule type" value="Genomic_DNA"/>
</dbReference>
<reference evidence="1" key="1">
    <citation type="submission" date="2021-09" db="EMBL/GenBank/DDBJ databases">
        <title>Characterization of novel lytic phages infecting both antibiotic-resistant Uropathogenic and intestinal Escherichia coli.</title>
        <authorList>
            <person name="Vera J."/>
            <person name="Sanchez P."/>
            <person name="Silva C."/>
            <person name="Molina R."/>
        </authorList>
    </citation>
    <scope>NUCLEOTIDE SEQUENCE</scope>
</reference>
<evidence type="ECO:0000313" key="1">
    <source>
        <dbReference type="EMBL" id="UEN68376.1"/>
    </source>
</evidence>
<dbReference type="KEGG" id="vg:80831604"/>
<dbReference type="GeneID" id="80831604"/>
<accession>A0AAE8YCW0</accession>
<dbReference type="RefSeq" id="YP_010844463.1">
    <property type="nucleotide sequence ID" value="NC_079176.1"/>
</dbReference>
<protein>
    <submittedName>
        <fullName evidence="1">Uncharacterized protein</fullName>
    </submittedName>
</protein>
<organism evidence="1 2">
    <name type="scientific">Escherichia phage MLP1</name>
    <dbReference type="NCBI Taxonomy" id="2875839"/>
    <lineage>
        <taxon>Viruses</taxon>
        <taxon>Duplodnaviria</taxon>
        <taxon>Heunggongvirae</taxon>
        <taxon>Uroviricota</taxon>
        <taxon>Caudoviricetes</taxon>
        <taxon>Chaseviridae</taxon>
        <taxon>Cleopatravirinae</taxon>
        <taxon>Carltongylesvirus</taxon>
        <taxon>Carltongylesvirus MLP1</taxon>
    </lineage>
</organism>
<evidence type="ECO:0000313" key="2">
    <source>
        <dbReference type="Proteomes" id="UP000830970"/>
    </source>
</evidence>
<proteinExistence type="predicted"/>
<keyword evidence="2" id="KW-1185">Reference proteome</keyword>